<proteinExistence type="predicted"/>
<protein>
    <submittedName>
        <fullName evidence="1">Uncharacterized protein</fullName>
    </submittedName>
</protein>
<dbReference type="Proteomes" id="UP000759537">
    <property type="component" value="Unassembled WGS sequence"/>
</dbReference>
<organism evidence="1 2">
    <name type="scientific">Russula ochroleuca</name>
    <dbReference type="NCBI Taxonomy" id="152965"/>
    <lineage>
        <taxon>Eukaryota</taxon>
        <taxon>Fungi</taxon>
        <taxon>Dikarya</taxon>
        <taxon>Basidiomycota</taxon>
        <taxon>Agaricomycotina</taxon>
        <taxon>Agaricomycetes</taxon>
        <taxon>Russulales</taxon>
        <taxon>Russulaceae</taxon>
        <taxon>Russula</taxon>
    </lineage>
</organism>
<reference evidence="1" key="2">
    <citation type="journal article" date="2020" name="Nat. Commun.">
        <title>Large-scale genome sequencing of mycorrhizal fungi provides insights into the early evolution of symbiotic traits.</title>
        <authorList>
            <person name="Miyauchi S."/>
            <person name="Kiss E."/>
            <person name="Kuo A."/>
            <person name="Drula E."/>
            <person name="Kohler A."/>
            <person name="Sanchez-Garcia M."/>
            <person name="Morin E."/>
            <person name="Andreopoulos B."/>
            <person name="Barry K.W."/>
            <person name="Bonito G."/>
            <person name="Buee M."/>
            <person name="Carver A."/>
            <person name="Chen C."/>
            <person name="Cichocki N."/>
            <person name="Clum A."/>
            <person name="Culley D."/>
            <person name="Crous P.W."/>
            <person name="Fauchery L."/>
            <person name="Girlanda M."/>
            <person name="Hayes R.D."/>
            <person name="Keri Z."/>
            <person name="LaButti K."/>
            <person name="Lipzen A."/>
            <person name="Lombard V."/>
            <person name="Magnuson J."/>
            <person name="Maillard F."/>
            <person name="Murat C."/>
            <person name="Nolan M."/>
            <person name="Ohm R.A."/>
            <person name="Pangilinan J."/>
            <person name="Pereira M.F."/>
            <person name="Perotto S."/>
            <person name="Peter M."/>
            <person name="Pfister S."/>
            <person name="Riley R."/>
            <person name="Sitrit Y."/>
            <person name="Stielow J.B."/>
            <person name="Szollosi G."/>
            <person name="Zifcakova L."/>
            <person name="Stursova M."/>
            <person name="Spatafora J.W."/>
            <person name="Tedersoo L."/>
            <person name="Vaario L.M."/>
            <person name="Yamada A."/>
            <person name="Yan M."/>
            <person name="Wang P."/>
            <person name="Xu J."/>
            <person name="Bruns T."/>
            <person name="Baldrian P."/>
            <person name="Vilgalys R."/>
            <person name="Dunand C."/>
            <person name="Henrissat B."/>
            <person name="Grigoriev I.V."/>
            <person name="Hibbett D."/>
            <person name="Nagy L.G."/>
            <person name="Martin F.M."/>
        </authorList>
    </citation>
    <scope>NUCLEOTIDE SEQUENCE</scope>
    <source>
        <strain evidence="1">Prilba</strain>
    </source>
</reference>
<evidence type="ECO:0000313" key="1">
    <source>
        <dbReference type="EMBL" id="KAF8463936.1"/>
    </source>
</evidence>
<name>A0A9P5JU32_9AGAM</name>
<reference evidence="1" key="1">
    <citation type="submission" date="2019-10" db="EMBL/GenBank/DDBJ databases">
        <authorList>
            <consortium name="DOE Joint Genome Institute"/>
            <person name="Kuo A."/>
            <person name="Miyauchi S."/>
            <person name="Kiss E."/>
            <person name="Drula E."/>
            <person name="Kohler A."/>
            <person name="Sanchez-Garcia M."/>
            <person name="Andreopoulos B."/>
            <person name="Barry K.W."/>
            <person name="Bonito G."/>
            <person name="Buee M."/>
            <person name="Carver A."/>
            <person name="Chen C."/>
            <person name="Cichocki N."/>
            <person name="Clum A."/>
            <person name="Culley D."/>
            <person name="Crous P.W."/>
            <person name="Fauchery L."/>
            <person name="Girlanda M."/>
            <person name="Hayes R."/>
            <person name="Keri Z."/>
            <person name="LaButti K."/>
            <person name="Lipzen A."/>
            <person name="Lombard V."/>
            <person name="Magnuson J."/>
            <person name="Maillard F."/>
            <person name="Morin E."/>
            <person name="Murat C."/>
            <person name="Nolan M."/>
            <person name="Ohm R."/>
            <person name="Pangilinan J."/>
            <person name="Pereira M."/>
            <person name="Perotto S."/>
            <person name="Peter M."/>
            <person name="Riley R."/>
            <person name="Sitrit Y."/>
            <person name="Stielow B."/>
            <person name="Szollosi G."/>
            <person name="Zifcakova L."/>
            <person name="Stursova M."/>
            <person name="Spatafora J.W."/>
            <person name="Tedersoo L."/>
            <person name="Vaario L.-M."/>
            <person name="Yamada A."/>
            <person name="Yan M."/>
            <person name="Wang P."/>
            <person name="Xu J."/>
            <person name="Bruns T."/>
            <person name="Baldrian P."/>
            <person name="Vilgalys R."/>
            <person name="Henrissat B."/>
            <person name="Grigoriev I.V."/>
            <person name="Hibbett D."/>
            <person name="Nagy L.G."/>
            <person name="Martin F.M."/>
        </authorList>
    </citation>
    <scope>NUCLEOTIDE SEQUENCE</scope>
    <source>
        <strain evidence="1">Prilba</strain>
    </source>
</reference>
<evidence type="ECO:0000313" key="2">
    <source>
        <dbReference type="Proteomes" id="UP000759537"/>
    </source>
</evidence>
<sequence length="103" mass="11323">MGSGAALLVAIIRPGIVAPNVQRSVPMINDDDEVLPADRRALMERQLPGKEVLYGTDHTIVVLYCAVYIYGGGDPRPWPQLGDERNNKITEFFARGGYGNDCF</sequence>
<dbReference type="AlphaFoldDB" id="A0A9P5JU32"/>
<dbReference type="EMBL" id="WHVB01000060">
    <property type="protein sequence ID" value="KAF8463936.1"/>
    <property type="molecule type" value="Genomic_DNA"/>
</dbReference>
<comment type="caution">
    <text evidence="1">The sequence shown here is derived from an EMBL/GenBank/DDBJ whole genome shotgun (WGS) entry which is preliminary data.</text>
</comment>
<keyword evidence="2" id="KW-1185">Reference proteome</keyword>
<accession>A0A9P5JU32</accession>
<gene>
    <name evidence="1" type="ORF">DFH94DRAFT_786061</name>
</gene>